<dbReference type="InterPro" id="IPR025112">
    <property type="entry name" value="PCMD"/>
</dbReference>
<protein>
    <recommendedName>
        <fullName evidence="1">Putative carbohydrate metabolism domain-containing protein</fullName>
    </recommendedName>
</protein>
<evidence type="ECO:0000313" key="2">
    <source>
        <dbReference type="EMBL" id="OUP34516.1"/>
    </source>
</evidence>
<dbReference type="Proteomes" id="UP000196587">
    <property type="component" value="Unassembled WGS sequence"/>
</dbReference>
<dbReference type="AlphaFoldDB" id="A0A1Y4JS09"/>
<dbReference type="EMBL" id="NFKE01000005">
    <property type="protein sequence ID" value="OUP34516.1"/>
    <property type="molecule type" value="Genomic_DNA"/>
</dbReference>
<dbReference type="Pfam" id="PF14900">
    <property type="entry name" value="DUF4493"/>
    <property type="match status" value="1"/>
</dbReference>
<dbReference type="Pfam" id="PF13201">
    <property type="entry name" value="PCMD"/>
    <property type="match status" value="1"/>
</dbReference>
<dbReference type="PROSITE" id="PS51257">
    <property type="entry name" value="PROKAR_LIPOPROTEIN"/>
    <property type="match status" value="1"/>
</dbReference>
<reference evidence="3" key="1">
    <citation type="submission" date="2017-04" db="EMBL/GenBank/DDBJ databases">
        <title>Function of individual gut microbiota members based on whole genome sequencing of pure cultures obtained from chicken caecum.</title>
        <authorList>
            <person name="Medvecky M."/>
            <person name="Cejkova D."/>
            <person name="Polansky O."/>
            <person name="Karasova D."/>
            <person name="Kubasova T."/>
            <person name="Cizek A."/>
            <person name="Rychlik I."/>
        </authorList>
    </citation>
    <scope>NUCLEOTIDE SEQUENCE [LARGE SCALE GENOMIC DNA]</scope>
    <source>
        <strain evidence="3">An189</strain>
    </source>
</reference>
<feature type="domain" description="Putative carbohydrate metabolism" evidence="1">
    <location>
        <begin position="499"/>
        <end position="718"/>
    </location>
</feature>
<organism evidence="2 3">
    <name type="scientific">Bacteroides clarus</name>
    <dbReference type="NCBI Taxonomy" id="626929"/>
    <lineage>
        <taxon>Bacteria</taxon>
        <taxon>Pseudomonadati</taxon>
        <taxon>Bacteroidota</taxon>
        <taxon>Bacteroidia</taxon>
        <taxon>Bacteroidales</taxon>
        <taxon>Bacteroidaceae</taxon>
        <taxon>Bacteroides</taxon>
    </lineage>
</organism>
<accession>A0A1Y4JS09</accession>
<dbReference type="InterPro" id="IPR038653">
    <property type="entry name" value="Put_CMD_sf"/>
</dbReference>
<proteinExistence type="predicted"/>
<sequence>MQRSRYYIYYLLGILFLLVSCREEEIIGEGTLRLKVTMDGDVTTSTVTRSTESLTDKLNENCQVQIRNSEGGLLRDYKKLDEVPETLQFLSGSYKVEVKAGLNVPATFDMPYYEGEAPFTIKSGSAETIDVNCAIQSTVVQIVYSDDVSETFKDAQVTVSTSTGTLTFDKAHPDVLGYYILPSGELELNWQITAVAQNGKTFNKSGTILQAERGVKYILTLQRETTDSTEGGGILTIKVQEEPLRTISETIVISKNPDITGNNGLDLNKTLFLNVNETKELNISVRATTALEALTLSCEQFKDLGGLPLNSFNILGIADNLKEEIKAAGISCTSEYDVKKEIATANLTISPDFIRKFTDIEREVVIKLSARDANQKLKEEKLDITVSNAVALTTPIGLEDIWTYSATLRATLNLNLYQPSIEKLSFIYWTEEGNEDESLRTTIEVDNATGVKEDKIECRITDLKPKTKYYYQVKAQTQQTESEICTFITGGNSQLPNNSFDHWSQNGNAWMLYDSEVEYFWDSGNIGTMNDVPFNAGANTTTNDNGSVRMETHKLKVLSIIKLAAGNVFTGNFVETDISAQTAELSFGRPFTDRPQKMSFRYKYSPQTVGEDFSKEGYITKGETDIAYIYIALINGSPFKIKPTDYMFNKNDARVIAYAEFSTNETVNEFTEKEITLEYSNKTVKPTHILVVATSSKYGDYFAGAVGSVLWLDDVELVYE</sequence>
<dbReference type="RefSeq" id="WP_087412676.1">
    <property type="nucleotide sequence ID" value="NZ_NFKE01000005.1"/>
</dbReference>
<dbReference type="Gene3D" id="2.60.120.890">
    <property type="entry name" value="BT2081, beta-jelly-roll domain"/>
    <property type="match status" value="1"/>
</dbReference>
<comment type="caution">
    <text evidence="2">The sequence shown here is derived from an EMBL/GenBank/DDBJ whole genome shotgun (WGS) entry which is preliminary data.</text>
</comment>
<gene>
    <name evidence="2" type="ORF">B5F24_08710</name>
</gene>
<evidence type="ECO:0000313" key="3">
    <source>
        <dbReference type="Proteomes" id="UP000196587"/>
    </source>
</evidence>
<dbReference type="Gene3D" id="2.60.40.380">
    <property type="entry name" value="Purple acid phosphatase-like, N-terminal"/>
    <property type="match status" value="1"/>
</dbReference>
<dbReference type="InterPro" id="IPR027840">
    <property type="entry name" value="DUF4493"/>
</dbReference>
<evidence type="ECO:0000259" key="1">
    <source>
        <dbReference type="Pfam" id="PF13201"/>
    </source>
</evidence>
<name>A0A1Y4JS09_9BACE</name>